<keyword evidence="1" id="KW-0732">Signal</keyword>
<name>V6RZR5_9FLAO</name>
<protein>
    <submittedName>
        <fullName evidence="3">Outer membrane protein with beta-barrel domain</fullName>
    </submittedName>
</protein>
<dbReference type="RefSeq" id="WP_023570472.1">
    <property type="nucleotide sequence ID" value="NZ_AVBI01000014.1"/>
</dbReference>
<organism evidence="3 4">
    <name type="scientific">Flavobacterium cauense R2A-7</name>
    <dbReference type="NCBI Taxonomy" id="1341154"/>
    <lineage>
        <taxon>Bacteria</taxon>
        <taxon>Pseudomonadati</taxon>
        <taxon>Bacteroidota</taxon>
        <taxon>Flavobacteriia</taxon>
        <taxon>Flavobacteriales</taxon>
        <taxon>Flavobacteriaceae</taxon>
        <taxon>Flavobacterium</taxon>
    </lineage>
</organism>
<reference evidence="3 4" key="1">
    <citation type="journal article" date="2015" name="Stand. Genomic Sci.">
        <title>Genomic Encyclopedia of Bacterial and Archaeal Type Strains, Phase III: the genomes of soil and plant-associated and newly described type strains.</title>
        <authorList>
            <person name="Whitman W.B."/>
            <person name="Woyke T."/>
            <person name="Klenk H.P."/>
            <person name="Zhou Y."/>
            <person name="Lilburn T.G."/>
            <person name="Beck B.J."/>
            <person name="De Vos P."/>
            <person name="Vandamme P."/>
            <person name="Eisen J.A."/>
            <person name="Garrity G."/>
            <person name="Hugenholtz P."/>
            <person name="Kyrpides N.C."/>
        </authorList>
    </citation>
    <scope>NUCLEOTIDE SEQUENCE [LARGE SCALE GENOMIC DNA]</scope>
    <source>
        <strain evidence="3 4">CGMCC 1.7270</strain>
    </source>
</reference>
<dbReference type="InterPro" id="IPR011250">
    <property type="entry name" value="OMP/PagP_B-barrel"/>
</dbReference>
<evidence type="ECO:0000313" key="3">
    <source>
        <dbReference type="EMBL" id="TWI12343.1"/>
    </source>
</evidence>
<dbReference type="SUPFAM" id="SSF56925">
    <property type="entry name" value="OMPA-like"/>
    <property type="match status" value="1"/>
</dbReference>
<dbReference type="STRING" id="1341154.FCR2A7T_13280"/>
<sequence>MRKSIVVALLCFFGVIQMNAQVTFRPGVKAGVNFSHFTQTDRTNEKFNSKTDFYAGVFGALKLTKIYTLQPELVYTRQGAEREFFDASNVRRTETLDVSYLSIGVANKFTFKNFNFQVGPTIDIKVNDSHKDIAPNDGSSQYYEFNYNPYTGIDFAFFAGVGYDFTKNFGVEARIKKGIIPVNDTWGDETDNYTNVVFQVGATYTFDIK</sequence>
<comment type="caution">
    <text evidence="3">The sequence shown here is derived from an EMBL/GenBank/DDBJ whole genome shotgun (WGS) entry which is preliminary data.</text>
</comment>
<gene>
    <name evidence="3" type="ORF">IP98_01554</name>
</gene>
<evidence type="ECO:0000256" key="1">
    <source>
        <dbReference type="SAM" id="SignalP"/>
    </source>
</evidence>
<proteinExistence type="predicted"/>
<dbReference type="InterPro" id="IPR025665">
    <property type="entry name" value="Beta-barrel_OMP_2"/>
</dbReference>
<dbReference type="Pfam" id="PF13568">
    <property type="entry name" value="OMP_b-brl_2"/>
    <property type="match status" value="1"/>
</dbReference>
<feature type="signal peptide" evidence="1">
    <location>
        <begin position="1"/>
        <end position="20"/>
    </location>
</feature>
<dbReference type="AlphaFoldDB" id="V6RZR5"/>
<evidence type="ECO:0000313" key="4">
    <source>
        <dbReference type="Proteomes" id="UP000319848"/>
    </source>
</evidence>
<feature type="domain" description="Outer membrane protein beta-barrel" evidence="2">
    <location>
        <begin position="20"/>
        <end position="181"/>
    </location>
</feature>
<dbReference type="OrthoDB" id="947434at2"/>
<accession>V6RZR5</accession>
<dbReference type="EMBL" id="VLKQ01000006">
    <property type="protein sequence ID" value="TWI12343.1"/>
    <property type="molecule type" value="Genomic_DNA"/>
</dbReference>
<feature type="chain" id="PRO_5030178671" evidence="1">
    <location>
        <begin position="21"/>
        <end position="209"/>
    </location>
</feature>
<evidence type="ECO:0000259" key="2">
    <source>
        <dbReference type="Pfam" id="PF13568"/>
    </source>
</evidence>
<dbReference type="Proteomes" id="UP000319848">
    <property type="component" value="Unassembled WGS sequence"/>
</dbReference>
<keyword evidence="4" id="KW-1185">Reference proteome</keyword>